<evidence type="ECO:0000259" key="4">
    <source>
        <dbReference type="Pfam" id="PF00248"/>
    </source>
</evidence>
<feature type="active site" description="Proton donor" evidence="1">
    <location>
        <position position="53"/>
    </location>
</feature>
<dbReference type="AlphaFoldDB" id="R7S569"/>
<dbReference type="KEGG" id="psq:PUNSTDRAFT_107879"/>
<dbReference type="Gene3D" id="3.20.20.100">
    <property type="entry name" value="NADP-dependent oxidoreductase domain"/>
    <property type="match status" value="1"/>
</dbReference>
<dbReference type="OMA" id="HYTEHME"/>
<proteinExistence type="predicted"/>
<sequence>MAHISTTFKLLDGAEIPWLAWGTGSGKARTDPVGFGKLVIEAGLRHIDTAQGYDNEKETGEFVAEAASSVPREKIWITSKLSHKGEDPVPVSEIRQSVAETTERLGTVPDLFLIHNPFVPPAGDLVAAWKELEALKDEGKLKSIGVSNFRPQDLELILANAKHKPVANQIEYHPYVLTHLEPVLAIHEQHGIVVEAFGPLVPLIKHPNGGPIKPILERIAARLSKESGQAVDAATVLLLWTKAMGVVAVSSSGNADNIKRLAATYTSPLHLTSEEVKEISDVGRTVHFRHYTEHMEVDFPLPNLPSQ</sequence>
<dbReference type="SUPFAM" id="SSF51430">
    <property type="entry name" value="NAD(P)-linked oxidoreductase"/>
    <property type="match status" value="1"/>
</dbReference>
<evidence type="ECO:0000256" key="3">
    <source>
        <dbReference type="PIRSR" id="PIRSR000097-3"/>
    </source>
</evidence>
<dbReference type="PIRSF" id="PIRSF000097">
    <property type="entry name" value="AKR"/>
    <property type="match status" value="1"/>
</dbReference>
<evidence type="ECO:0000313" key="5">
    <source>
        <dbReference type="EMBL" id="EIN05022.1"/>
    </source>
</evidence>
<accession>R7S569</accession>
<gene>
    <name evidence="5" type="ORF">PUNSTDRAFT_107879</name>
</gene>
<dbReference type="HOGENOM" id="CLU_023205_0_3_1"/>
<evidence type="ECO:0000256" key="1">
    <source>
        <dbReference type="PIRSR" id="PIRSR000097-1"/>
    </source>
</evidence>
<name>R7S569_PUNST</name>
<dbReference type="EMBL" id="JH687552">
    <property type="protein sequence ID" value="EIN05022.1"/>
    <property type="molecule type" value="Genomic_DNA"/>
</dbReference>
<dbReference type="eggNOG" id="KOG1577">
    <property type="taxonomic scope" value="Eukaryota"/>
</dbReference>
<keyword evidence="6" id="KW-1185">Reference proteome</keyword>
<dbReference type="InterPro" id="IPR020471">
    <property type="entry name" value="AKR"/>
</dbReference>
<dbReference type="PRINTS" id="PR00069">
    <property type="entry name" value="ALDKETRDTASE"/>
</dbReference>
<dbReference type="Proteomes" id="UP000054196">
    <property type="component" value="Unassembled WGS sequence"/>
</dbReference>
<reference evidence="6" key="1">
    <citation type="journal article" date="2012" name="Science">
        <title>The Paleozoic origin of enzymatic lignin decomposition reconstructed from 31 fungal genomes.</title>
        <authorList>
            <person name="Floudas D."/>
            <person name="Binder M."/>
            <person name="Riley R."/>
            <person name="Barry K."/>
            <person name="Blanchette R.A."/>
            <person name="Henrissat B."/>
            <person name="Martinez A.T."/>
            <person name="Otillar R."/>
            <person name="Spatafora J.W."/>
            <person name="Yadav J.S."/>
            <person name="Aerts A."/>
            <person name="Benoit I."/>
            <person name="Boyd A."/>
            <person name="Carlson A."/>
            <person name="Copeland A."/>
            <person name="Coutinho P.M."/>
            <person name="de Vries R.P."/>
            <person name="Ferreira P."/>
            <person name="Findley K."/>
            <person name="Foster B."/>
            <person name="Gaskell J."/>
            <person name="Glotzer D."/>
            <person name="Gorecki P."/>
            <person name="Heitman J."/>
            <person name="Hesse C."/>
            <person name="Hori C."/>
            <person name="Igarashi K."/>
            <person name="Jurgens J.A."/>
            <person name="Kallen N."/>
            <person name="Kersten P."/>
            <person name="Kohler A."/>
            <person name="Kuees U."/>
            <person name="Kumar T.K.A."/>
            <person name="Kuo A."/>
            <person name="LaButti K."/>
            <person name="Larrondo L.F."/>
            <person name="Lindquist E."/>
            <person name="Ling A."/>
            <person name="Lombard V."/>
            <person name="Lucas S."/>
            <person name="Lundell T."/>
            <person name="Martin R."/>
            <person name="McLaughlin D.J."/>
            <person name="Morgenstern I."/>
            <person name="Morin E."/>
            <person name="Murat C."/>
            <person name="Nagy L.G."/>
            <person name="Nolan M."/>
            <person name="Ohm R.A."/>
            <person name="Patyshakuliyeva A."/>
            <person name="Rokas A."/>
            <person name="Ruiz-Duenas F.J."/>
            <person name="Sabat G."/>
            <person name="Salamov A."/>
            <person name="Samejima M."/>
            <person name="Schmutz J."/>
            <person name="Slot J.C."/>
            <person name="St John F."/>
            <person name="Stenlid J."/>
            <person name="Sun H."/>
            <person name="Sun S."/>
            <person name="Syed K."/>
            <person name="Tsang A."/>
            <person name="Wiebenga A."/>
            <person name="Young D."/>
            <person name="Pisabarro A."/>
            <person name="Eastwood D.C."/>
            <person name="Martin F."/>
            <person name="Cullen D."/>
            <person name="Grigoriev I.V."/>
            <person name="Hibbett D.S."/>
        </authorList>
    </citation>
    <scope>NUCLEOTIDE SEQUENCE [LARGE SCALE GENOMIC DNA]</scope>
    <source>
        <strain evidence="6">HHB-11173 SS5</strain>
    </source>
</reference>
<feature type="domain" description="NADP-dependent oxidoreductase" evidence="4">
    <location>
        <begin position="38"/>
        <end position="280"/>
    </location>
</feature>
<dbReference type="PANTHER" id="PTHR11732">
    <property type="entry name" value="ALDO/KETO REDUCTASE"/>
    <property type="match status" value="1"/>
</dbReference>
<evidence type="ECO:0000256" key="2">
    <source>
        <dbReference type="PIRSR" id="PIRSR000097-2"/>
    </source>
</evidence>
<dbReference type="GeneID" id="18876122"/>
<dbReference type="Pfam" id="PF00248">
    <property type="entry name" value="Aldo_ket_red"/>
    <property type="match status" value="1"/>
</dbReference>
<dbReference type="InterPro" id="IPR036812">
    <property type="entry name" value="NAD(P)_OxRdtase_dom_sf"/>
</dbReference>
<protein>
    <submittedName>
        <fullName evidence="5">Conjugated polyketone reductase C1</fullName>
    </submittedName>
</protein>
<dbReference type="RefSeq" id="XP_007387945.1">
    <property type="nucleotide sequence ID" value="XM_007387883.1"/>
</dbReference>
<dbReference type="GO" id="GO:0016491">
    <property type="term" value="F:oxidoreductase activity"/>
    <property type="evidence" value="ECO:0007669"/>
    <property type="project" value="InterPro"/>
</dbReference>
<dbReference type="OrthoDB" id="416253at2759"/>
<organism evidence="5 6">
    <name type="scientific">Punctularia strigosozonata (strain HHB-11173)</name>
    <name type="common">White-rot fungus</name>
    <dbReference type="NCBI Taxonomy" id="741275"/>
    <lineage>
        <taxon>Eukaryota</taxon>
        <taxon>Fungi</taxon>
        <taxon>Dikarya</taxon>
        <taxon>Basidiomycota</taxon>
        <taxon>Agaricomycotina</taxon>
        <taxon>Agaricomycetes</taxon>
        <taxon>Corticiales</taxon>
        <taxon>Punctulariaceae</taxon>
        <taxon>Punctularia</taxon>
    </lineage>
</organism>
<feature type="site" description="Lowers pKa of active site Tyr" evidence="3">
    <location>
        <position position="80"/>
    </location>
</feature>
<evidence type="ECO:0000313" key="6">
    <source>
        <dbReference type="Proteomes" id="UP000054196"/>
    </source>
</evidence>
<dbReference type="InterPro" id="IPR023210">
    <property type="entry name" value="NADP_OxRdtase_dom"/>
</dbReference>
<feature type="binding site" evidence="2">
    <location>
        <position position="115"/>
    </location>
    <ligand>
        <name>substrate</name>
    </ligand>
</feature>